<feature type="active site" description="Proton acceptor" evidence="9">
    <location>
        <position position="47"/>
    </location>
</feature>
<comment type="pathway">
    <text evidence="2 9">Amino-acid biosynthesis; L-tryptophan biosynthesis; L-tryptophan from chorismate: step 5/5.</text>
</comment>
<dbReference type="FunFam" id="3.20.20.70:FF:000037">
    <property type="entry name" value="Tryptophan synthase alpha chain"/>
    <property type="match status" value="1"/>
</dbReference>
<dbReference type="UniPathway" id="UPA00035">
    <property type="reaction ID" value="UER00044"/>
</dbReference>
<organism evidence="11">
    <name type="scientific">Renouxia sp</name>
    <dbReference type="NCBI Taxonomy" id="2485823"/>
    <lineage>
        <taxon>Eukaryota</taxon>
        <taxon>Rhodophyta</taxon>
        <taxon>Florideophyceae</taxon>
        <taxon>Corallinophycidae</taxon>
        <taxon>Rhodogorgonales</taxon>
        <taxon>Rhodogorgonaceae</taxon>
        <taxon>Renouxia</taxon>
    </lineage>
</organism>
<dbReference type="GO" id="GO:0005829">
    <property type="term" value="C:cytosol"/>
    <property type="evidence" value="ECO:0007669"/>
    <property type="project" value="TreeGrafter"/>
</dbReference>
<evidence type="ECO:0000313" key="11">
    <source>
        <dbReference type="EMBL" id="AYR06331.1"/>
    </source>
</evidence>
<evidence type="ECO:0000256" key="4">
    <source>
        <dbReference type="ARBA" id="ARBA00022605"/>
    </source>
</evidence>
<name>A0A3G3MHP5_9FLOR</name>
<proteinExistence type="inferred from homology"/>
<sequence>MLTISQTLSSIKPKCALIPFVTAGYPSFDTTIKVLHILDKTGANVIELGIPYSDALADGRIIQESSRLALEQSIYLEQVLDIIREVSPDLKSPIVIFTYYNLILSRGIDQFIQDAYLSGAKGLIVPDLPLEEADYLIQVSSSYSVELILFVSPASSSSRIKSIIAKSPGCIYLVSSYGVTGPRSNIESNLQSLINNIKKNTNKCIMLGFGISSEEQVAKVSRWNVDGIVIGSAFIDQIQRCEQDKNYNNLKLFCQKIKTAIVDH</sequence>
<dbReference type="AlphaFoldDB" id="A0A3G3MHP5"/>
<dbReference type="SUPFAM" id="SSF51366">
    <property type="entry name" value="Ribulose-phoshate binding barrel"/>
    <property type="match status" value="1"/>
</dbReference>
<keyword evidence="4 9" id="KW-0028">Amino-acid biosynthesis</keyword>
<feature type="active site" description="Proton acceptor" evidence="9">
    <location>
        <position position="58"/>
    </location>
</feature>
<evidence type="ECO:0000256" key="7">
    <source>
        <dbReference type="ARBA" id="ARBA00023239"/>
    </source>
</evidence>
<evidence type="ECO:0000256" key="1">
    <source>
        <dbReference type="ARBA" id="ARBA00003365"/>
    </source>
</evidence>
<comment type="subunit">
    <text evidence="3 9">Tetramer of two alpha and two beta chains.</text>
</comment>
<dbReference type="PANTHER" id="PTHR43406:SF1">
    <property type="entry name" value="TRYPTOPHAN SYNTHASE ALPHA CHAIN, CHLOROPLASTIC"/>
    <property type="match status" value="1"/>
</dbReference>
<dbReference type="InterPro" id="IPR002028">
    <property type="entry name" value="Trp_synthase_suA"/>
</dbReference>
<dbReference type="Pfam" id="PF00290">
    <property type="entry name" value="Trp_syntA"/>
    <property type="match status" value="1"/>
</dbReference>
<evidence type="ECO:0000256" key="10">
    <source>
        <dbReference type="RuleBase" id="RU003662"/>
    </source>
</evidence>
<reference evidence="11" key="1">
    <citation type="journal article" date="2018" name="Genome Biol. Evol.">
        <title>Mitochondrial and Plastid Genomes from Coralline Red Algae Provide Insights into the Incongruent Evolutionary Histories of Organelles.</title>
        <authorList>
            <person name="Lee J."/>
            <person name="Song H.J."/>
            <person name="In Park S."/>
            <person name="Lee Y.M."/>
            <person name="Jeong S.Y."/>
            <person name="Oh Cho T."/>
            <person name="Kim J.H."/>
            <person name="Choi H.G."/>
            <person name="Choi C.G."/>
            <person name="Nelson W.A."/>
            <person name="Fredericq S."/>
            <person name="Bhattacharya D."/>
            <person name="Su Yoon H."/>
        </authorList>
    </citation>
    <scope>NUCLEOTIDE SEQUENCE</scope>
</reference>
<evidence type="ECO:0000256" key="5">
    <source>
        <dbReference type="ARBA" id="ARBA00022822"/>
    </source>
</evidence>
<dbReference type="InterPro" id="IPR018204">
    <property type="entry name" value="Trp_synthase_alpha_AS"/>
</dbReference>
<evidence type="ECO:0000256" key="8">
    <source>
        <dbReference type="ARBA" id="ARBA00049047"/>
    </source>
</evidence>
<comment type="similarity">
    <text evidence="9 10">Belongs to the TrpA family.</text>
</comment>
<evidence type="ECO:0000256" key="3">
    <source>
        <dbReference type="ARBA" id="ARBA00011270"/>
    </source>
</evidence>
<comment type="catalytic activity">
    <reaction evidence="8 9">
        <text>(1S,2R)-1-C-(indol-3-yl)glycerol 3-phosphate + L-serine = D-glyceraldehyde 3-phosphate + L-tryptophan + H2O</text>
        <dbReference type="Rhea" id="RHEA:10532"/>
        <dbReference type="ChEBI" id="CHEBI:15377"/>
        <dbReference type="ChEBI" id="CHEBI:33384"/>
        <dbReference type="ChEBI" id="CHEBI:57912"/>
        <dbReference type="ChEBI" id="CHEBI:58866"/>
        <dbReference type="ChEBI" id="CHEBI:59776"/>
        <dbReference type="EC" id="4.2.1.20"/>
    </reaction>
</comment>
<keyword evidence="6 9" id="KW-0057">Aromatic amino acid biosynthesis</keyword>
<gene>
    <name evidence="9 11" type="primary">trpA</name>
</gene>
<evidence type="ECO:0000256" key="9">
    <source>
        <dbReference type="HAMAP-Rule" id="MF_00131"/>
    </source>
</evidence>
<keyword evidence="7 9" id="KW-0456">Lyase</keyword>
<dbReference type="PANTHER" id="PTHR43406">
    <property type="entry name" value="TRYPTOPHAN SYNTHASE, ALPHA CHAIN"/>
    <property type="match status" value="1"/>
</dbReference>
<dbReference type="EC" id="4.2.1.20" evidence="9"/>
<dbReference type="PROSITE" id="PS00167">
    <property type="entry name" value="TRP_SYNTHASE_ALPHA"/>
    <property type="match status" value="1"/>
</dbReference>
<dbReference type="Gene3D" id="3.20.20.70">
    <property type="entry name" value="Aldolase class I"/>
    <property type="match status" value="1"/>
</dbReference>
<dbReference type="HAMAP" id="MF_00131">
    <property type="entry name" value="Trp_synth_alpha"/>
    <property type="match status" value="1"/>
</dbReference>
<dbReference type="GO" id="GO:0004834">
    <property type="term" value="F:tryptophan synthase activity"/>
    <property type="evidence" value="ECO:0007669"/>
    <property type="project" value="UniProtKB-UniRule"/>
</dbReference>
<dbReference type="EMBL" id="MH281629">
    <property type="protein sequence ID" value="AYR06331.1"/>
    <property type="molecule type" value="Genomic_DNA"/>
</dbReference>
<dbReference type="InterPro" id="IPR011060">
    <property type="entry name" value="RibuloseP-bd_barrel"/>
</dbReference>
<keyword evidence="11" id="KW-0934">Plastid</keyword>
<evidence type="ECO:0000256" key="6">
    <source>
        <dbReference type="ARBA" id="ARBA00023141"/>
    </source>
</evidence>
<protein>
    <recommendedName>
        <fullName evidence="9">Tryptophan synthase alpha chain</fullName>
        <ecNumber evidence="9">4.2.1.20</ecNumber>
    </recommendedName>
</protein>
<accession>A0A3G3MHP5</accession>
<comment type="function">
    <text evidence="1 9">The alpha subunit is responsible for the aldol cleavage of indoleglycerol phosphate to indole and glyceraldehyde 3-phosphate.</text>
</comment>
<geneLocation type="plastid" evidence="11"/>
<evidence type="ECO:0000256" key="2">
    <source>
        <dbReference type="ARBA" id="ARBA00004733"/>
    </source>
</evidence>
<dbReference type="NCBIfam" id="TIGR00262">
    <property type="entry name" value="trpA"/>
    <property type="match status" value="1"/>
</dbReference>
<dbReference type="CDD" id="cd04724">
    <property type="entry name" value="Tryptophan_synthase_alpha"/>
    <property type="match status" value="1"/>
</dbReference>
<dbReference type="InterPro" id="IPR013785">
    <property type="entry name" value="Aldolase_TIM"/>
</dbReference>
<keyword evidence="5 9" id="KW-0822">Tryptophan biosynthesis</keyword>